<dbReference type="InterPro" id="IPR011042">
    <property type="entry name" value="6-blade_b-propeller_TolB-like"/>
</dbReference>
<evidence type="ECO:0000259" key="13">
    <source>
        <dbReference type="Pfam" id="PF07995"/>
    </source>
</evidence>
<dbReference type="Proteomes" id="UP001153076">
    <property type="component" value="Unassembled WGS sequence"/>
</dbReference>
<evidence type="ECO:0000313" key="15">
    <source>
        <dbReference type="Proteomes" id="UP001153076"/>
    </source>
</evidence>
<evidence type="ECO:0000256" key="11">
    <source>
        <dbReference type="SAM" id="MobiDB-lite"/>
    </source>
</evidence>
<evidence type="ECO:0000256" key="5">
    <source>
        <dbReference type="ARBA" id="ARBA00022891"/>
    </source>
</evidence>
<keyword evidence="15" id="KW-1185">Reference proteome</keyword>
<evidence type="ECO:0000256" key="4">
    <source>
        <dbReference type="ARBA" id="ARBA00022729"/>
    </source>
</evidence>
<keyword evidence="8" id="KW-0325">Glycoprotein</keyword>
<evidence type="ECO:0000256" key="6">
    <source>
        <dbReference type="ARBA" id="ARBA00023002"/>
    </source>
</evidence>
<evidence type="ECO:0000256" key="12">
    <source>
        <dbReference type="SAM" id="SignalP"/>
    </source>
</evidence>
<dbReference type="FunFam" id="2.120.10.30:FF:000067">
    <property type="entry name" value="HHIP-like 1"/>
    <property type="match status" value="1"/>
</dbReference>
<organism evidence="14 15">
    <name type="scientific">Carnegiea gigantea</name>
    <dbReference type="NCBI Taxonomy" id="171969"/>
    <lineage>
        <taxon>Eukaryota</taxon>
        <taxon>Viridiplantae</taxon>
        <taxon>Streptophyta</taxon>
        <taxon>Embryophyta</taxon>
        <taxon>Tracheophyta</taxon>
        <taxon>Spermatophyta</taxon>
        <taxon>Magnoliopsida</taxon>
        <taxon>eudicotyledons</taxon>
        <taxon>Gunneridae</taxon>
        <taxon>Pentapetalae</taxon>
        <taxon>Caryophyllales</taxon>
        <taxon>Cactineae</taxon>
        <taxon>Cactaceae</taxon>
        <taxon>Cactoideae</taxon>
        <taxon>Echinocereeae</taxon>
        <taxon>Carnegiea</taxon>
    </lineage>
</organism>
<name>A0A9Q1GSV4_9CARY</name>
<evidence type="ECO:0000256" key="1">
    <source>
        <dbReference type="ARBA" id="ARBA00001931"/>
    </source>
</evidence>
<accession>A0A9Q1GSV4</accession>
<comment type="subcellular location">
    <subcellularLocation>
        <location evidence="2">Cell membrane</location>
        <topology evidence="2">Lipid-anchor</topology>
    </subcellularLocation>
</comment>
<comment type="cofactor">
    <cofactor evidence="1">
        <name>pyrroloquinoline quinone</name>
        <dbReference type="ChEBI" id="CHEBI:58442"/>
    </cofactor>
</comment>
<reference evidence="14" key="1">
    <citation type="submission" date="2022-04" db="EMBL/GenBank/DDBJ databases">
        <title>Carnegiea gigantea Genome sequencing and assembly v2.</title>
        <authorList>
            <person name="Copetti D."/>
            <person name="Sanderson M.J."/>
            <person name="Burquez A."/>
            <person name="Wojciechowski M.F."/>
        </authorList>
    </citation>
    <scope>NUCLEOTIDE SEQUENCE</scope>
    <source>
        <strain evidence="14">SGP5-SGP5p</strain>
        <tissue evidence="14">Aerial part</tissue>
    </source>
</reference>
<keyword evidence="7" id="KW-0472">Membrane</keyword>
<keyword evidence="4 12" id="KW-0732">Signal</keyword>
<dbReference type="GO" id="GO:0016491">
    <property type="term" value="F:oxidoreductase activity"/>
    <property type="evidence" value="ECO:0007669"/>
    <property type="project" value="UniProtKB-KW"/>
</dbReference>
<evidence type="ECO:0000256" key="9">
    <source>
        <dbReference type="ARBA" id="ARBA00023288"/>
    </source>
</evidence>
<dbReference type="Gene3D" id="2.120.10.30">
    <property type="entry name" value="TolB, C-terminal domain"/>
    <property type="match status" value="1"/>
</dbReference>
<dbReference type="OrthoDB" id="10266706at2759"/>
<comment type="caution">
    <text evidence="14">The sequence shown here is derived from an EMBL/GenBank/DDBJ whole genome shotgun (WGS) entry which is preliminary data.</text>
</comment>
<evidence type="ECO:0000256" key="3">
    <source>
        <dbReference type="ARBA" id="ARBA00022475"/>
    </source>
</evidence>
<keyword evidence="6" id="KW-0560">Oxidoreductase</keyword>
<feature type="region of interest" description="Disordered" evidence="11">
    <location>
        <begin position="659"/>
        <end position="680"/>
    </location>
</feature>
<dbReference type="EMBL" id="JAKOGI010001596">
    <property type="protein sequence ID" value="KAJ8424827.1"/>
    <property type="molecule type" value="Genomic_DNA"/>
</dbReference>
<dbReference type="Pfam" id="PF07995">
    <property type="entry name" value="GSDH"/>
    <property type="match status" value="1"/>
</dbReference>
<evidence type="ECO:0000256" key="7">
    <source>
        <dbReference type="ARBA" id="ARBA00023136"/>
    </source>
</evidence>
<dbReference type="PANTHER" id="PTHR19328:SF60">
    <property type="entry name" value="HIPL1 PROTEIN-LIKE"/>
    <property type="match status" value="1"/>
</dbReference>
<comment type="similarity">
    <text evidence="10">Belongs to the PQQ oxidoreductase GdhB family.</text>
</comment>
<dbReference type="PANTHER" id="PTHR19328">
    <property type="entry name" value="HEDGEHOG-INTERACTING PROTEIN"/>
    <property type="match status" value="1"/>
</dbReference>
<evidence type="ECO:0000256" key="10">
    <source>
        <dbReference type="ARBA" id="ARBA00061483"/>
    </source>
</evidence>
<keyword evidence="9" id="KW-0449">Lipoprotein</keyword>
<evidence type="ECO:0000313" key="14">
    <source>
        <dbReference type="EMBL" id="KAJ8424827.1"/>
    </source>
</evidence>
<evidence type="ECO:0000256" key="8">
    <source>
        <dbReference type="ARBA" id="ARBA00023180"/>
    </source>
</evidence>
<feature type="domain" description="Glucose/Sorbosone dehydrogenase" evidence="13">
    <location>
        <begin position="268"/>
        <end position="584"/>
    </location>
</feature>
<keyword evidence="3" id="KW-1003">Cell membrane</keyword>
<gene>
    <name evidence="14" type="ORF">Cgig2_013022</name>
</gene>
<feature type="signal peptide" evidence="12">
    <location>
        <begin position="1"/>
        <end position="23"/>
    </location>
</feature>
<keyword evidence="5" id="KW-0634">PQQ</keyword>
<dbReference type="GO" id="GO:0005886">
    <property type="term" value="C:plasma membrane"/>
    <property type="evidence" value="ECO:0007669"/>
    <property type="project" value="UniProtKB-SubCell"/>
</dbReference>
<protein>
    <recommendedName>
        <fullName evidence="13">Glucose/Sorbosone dehydrogenase domain-containing protein</fullName>
    </recommendedName>
</protein>
<proteinExistence type="inferred from homology"/>
<sequence length="704" mass="76562">MGAGFAVIFLLFQWLLLVLPSSSLPLCTDLRAPTKTENPLEFCSEYNGSTCCDSRKDLQLQKQFNAMNISDSTCASLLKSILCAMCDPFAADLFKAETGKQQQRRPLPVLCNSTDAGGSHSSKESTTSFCSTVWNACKTISMPNSPFAPSLQGGAGGGAPITSNSSALSDLWQSEDTFCSVFGTSSDSDSVCFNGEPVKLKNSSDSDVPPKGLCLEKLGSDGYINMAPHPDGSNRTFFSNLPGKIWMATIPEQDSGEKLYLDESDPFVDLTDEVLFDTMFGMLGIAFHPDFAKNGRFFASYNCDRLKSPDCAGRCACNSDVNCDPSTFNTTGQHPPCQYQSVIAEFSANGTSLNPSLAKTAKPAEVRRIFTMGLPSTADHGGQILFGPEDRYLYVMMGDGGGKNDPYNFAQNKKSILGKILRLDIDNIPSDKEINDLGLWGSYSIPRDNPYSEDKELAQEIWAMGFKNPWRCSFDAERPSYFVCGDVGEDQYEEVDVVTKGGNYGWGTYEGPILSSPRKPSATNNSSVNQSLIFPVAGYTHAQVDKKIGSAAISGGFFYRADTDPCMSGRYLYGDLYASNIWAATESPENSGNFTTTAIPFRCAHDSPIDCGAIPGTTMPALGYIYSFGQDNRKDIYILASSGVYRVVRPSRCNYPCSKESVKPAAVPTPSPSSPSSGAESVKPLREWLILLLSFFLLERLLNW</sequence>
<dbReference type="InterPro" id="IPR011041">
    <property type="entry name" value="Quinoprot_gluc/sorb_DH_b-prop"/>
</dbReference>
<feature type="chain" id="PRO_5040403154" description="Glucose/Sorbosone dehydrogenase domain-containing protein" evidence="12">
    <location>
        <begin position="24"/>
        <end position="704"/>
    </location>
</feature>
<dbReference type="InterPro" id="IPR012938">
    <property type="entry name" value="Glc/Sorbosone_DH"/>
</dbReference>
<dbReference type="SUPFAM" id="SSF50952">
    <property type="entry name" value="Soluble quinoprotein glucose dehydrogenase"/>
    <property type="match status" value="1"/>
</dbReference>
<dbReference type="AlphaFoldDB" id="A0A9Q1GSV4"/>
<evidence type="ECO:0000256" key="2">
    <source>
        <dbReference type="ARBA" id="ARBA00004193"/>
    </source>
</evidence>